<evidence type="ECO:0000313" key="3">
    <source>
        <dbReference type="EMBL" id="RBA15953.1"/>
    </source>
</evidence>
<feature type="transmembrane region" description="Helical" evidence="2">
    <location>
        <begin position="175"/>
        <end position="195"/>
    </location>
</feature>
<feature type="compositionally biased region" description="Low complexity" evidence="1">
    <location>
        <begin position="15"/>
        <end position="37"/>
    </location>
</feature>
<feature type="region of interest" description="Disordered" evidence="1">
    <location>
        <begin position="1"/>
        <end position="143"/>
    </location>
</feature>
<evidence type="ECO:0000313" key="4">
    <source>
        <dbReference type="Proteomes" id="UP000251714"/>
    </source>
</evidence>
<feature type="compositionally biased region" description="Basic residues" evidence="1">
    <location>
        <begin position="1"/>
        <end position="14"/>
    </location>
</feature>
<protein>
    <submittedName>
        <fullName evidence="3">Uncharacterized protein</fullName>
    </submittedName>
</protein>
<comment type="caution">
    <text evidence="3">The sequence shown here is derived from an EMBL/GenBank/DDBJ whole genome shotgun (WGS) entry which is preliminary data.</text>
</comment>
<feature type="compositionally biased region" description="Polar residues" evidence="1">
    <location>
        <begin position="80"/>
        <end position="90"/>
    </location>
</feature>
<keyword evidence="2" id="KW-1133">Transmembrane helix</keyword>
<accession>A0A365N561</accession>
<sequence length="258" mass="27406">MPRNSSRRKSRRRASSASQSTPESASPSATPPTSQDSPRPRSSRPTTPGPSGPQSPWSSGFEEQGVTGLPSPPASQSPSLGTSSPANVALSSSGISTSSIEEHGPYRSATPIQDVDAAPSTTASQSSAKSFKAHPVEEKPLPNDQDTGYVVETIYLLHSKAIWSCIKFILGCWRLIAFVVYATALVALSTGFYYFDKTNNLLKQYDLPTLPSLDDIKLFLGMSIVDILLESLLSSFSVSLAGAVSSGGGWRQLRPDAL</sequence>
<name>A0A365N561_GIBIN</name>
<evidence type="ECO:0000256" key="2">
    <source>
        <dbReference type="SAM" id="Phobius"/>
    </source>
</evidence>
<organism evidence="3 4">
    <name type="scientific">Gibberella intermedia</name>
    <name type="common">Bulb rot disease fungus</name>
    <name type="synonym">Fusarium proliferatum</name>
    <dbReference type="NCBI Taxonomy" id="948311"/>
    <lineage>
        <taxon>Eukaryota</taxon>
        <taxon>Fungi</taxon>
        <taxon>Dikarya</taxon>
        <taxon>Ascomycota</taxon>
        <taxon>Pezizomycotina</taxon>
        <taxon>Sordariomycetes</taxon>
        <taxon>Hypocreomycetidae</taxon>
        <taxon>Hypocreales</taxon>
        <taxon>Nectriaceae</taxon>
        <taxon>Fusarium</taxon>
        <taxon>Fusarium fujikuroi species complex</taxon>
    </lineage>
</organism>
<keyword evidence="2" id="KW-0472">Membrane</keyword>
<dbReference type="Proteomes" id="UP000251714">
    <property type="component" value="Unassembled WGS sequence"/>
</dbReference>
<dbReference type="AlphaFoldDB" id="A0A365N561"/>
<keyword evidence="2" id="KW-0812">Transmembrane</keyword>
<proteinExistence type="predicted"/>
<reference evidence="3 4" key="1">
    <citation type="submission" date="2017-12" db="EMBL/GenBank/DDBJ databases">
        <title>Genome sequence of the mycotoxigenic crop pathogen Fusarium proliferatum, strain ITEM 2341 from Date Palm.</title>
        <authorList>
            <person name="Almiman B.F."/>
            <person name="Shittu T.A."/>
            <person name="Muthumeenakshi S."/>
            <person name="Baroncelli R."/>
            <person name="Sreenivasaprasada S."/>
        </authorList>
    </citation>
    <scope>NUCLEOTIDE SEQUENCE [LARGE SCALE GENOMIC DNA]</scope>
    <source>
        <strain evidence="3 4">ITEM 2341</strain>
    </source>
</reference>
<dbReference type="EMBL" id="PKMI01000020">
    <property type="protein sequence ID" value="RBA15953.1"/>
    <property type="molecule type" value="Genomic_DNA"/>
</dbReference>
<evidence type="ECO:0000256" key="1">
    <source>
        <dbReference type="SAM" id="MobiDB-lite"/>
    </source>
</evidence>
<feature type="compositionally biased region" description="Low complexity" evidence="1">
    <location>
        <begin position="117"/>
        <end position="130"/>
    </location>
</feature>
<gene>
    <name evidence="3" type="ORF">FPRO05_12174</name>
</gene>